<comment type="similarity">
    <text evidence="12">Belongs to the protein kinase superfamily. Ser/Thr protein kinase family. CDPK subfamily.</text>
</comment>
<accession>A0A8T0VH06</accession>
<name>A0A8T0VH06_PANVG</name>
<dbReference type="PROSITE" id="PS50011">
    <property type="entry name" value="PROTEIN_KINASE_DOM"/>
    <property type="match status" value="1"/>
</dbReference>
<evidence type="ECO:0000256" key="5">
    <source>
        <dbReference type="ARBA" id="ARBA00022679"/>
    </source>
</evidence>
<dbReference type="InterPro" id="IPR050205">
    <property type="entry name" value="CDPK_Ser/Thr_kinases"/>
</dbReference>
<feature type="region of interest" description="Disordered" evidence="18">
    <location>
        <begin position="1"/>
        <end position="42"/>
    </location>
</feature>
<dbReference type="Gene3D" id="1.10.510.10">
    <property type="entry name" value="Transferase(Phosphotransferase) domain 1"/>
    <property type="match status" value="1"/>
</dbReference>
<dbReference type="InterPro" id="IPR018247">
    <property type="entry name" value="EF_Hand_1_Ca_BS"/>
</dbReference>
<evidence type="ECO:0000259" key="19">
    <source>
        <dbReference type="PROSITE" id="PS50011"/>
    </source>
</evidence>
<keyword evidence="8 16" id="KW-0547">Nucleotide-binding</keyword>
<protein>
    <recommendedName>
        <fullName evidence="3">non-specific serine/threonine protein kinase</fullName>
        <ecNumber evidence="3">2.7.11.1</ecNumber>
    </recommendedName>
</protein>
<evidence type="ECO:0000256" key="13">
    <source>
        <dbReference type="ARBA" id="ARBA00047899"/>
    </source>
</evidence>
<dbReference type="Gene3D" id="1.10.238.10">
    <property type="entry name" value="EF-hand"/>
    <property type="match status" value="2"/>
</dbReference>
<dbReference type="SMART" id="SM00220">
    <property type="entry name" value="S_TKc"/>
    <property type="match status" value="1"/>
</dbReference>
<keyword evidence="11 16" id="KW-0067">ATP-binding</keyword>
<dbReference type="InterPro" id="IPR017441">
    <property type="entry name" value="Protein_kinase_ATP_BS"/>
</dbReference>
<keyword evidence="4 17" id="KW-0723">Serine/threonine-protein kinase</keyword>
<evidence type="ECO:0000256" key="14">
    <source>
        <dbReference type="ARBA" id="ARBA00048679"/>
    </source>
</evidence>
<proteinExistence type="inferred from homology"/>
<dbReference type="InterPro" id="IPR002048">
    <property type="entry name" value="EF_hand_dom"/>
</dbReference>
<evidence type="ECO:0000256" key="17">
    <source>
        <dbReference type="RuleBase" id="RU000304"/>
    </source>
</evidence>
<gene>
    <name evidence="21" type="ORF">PVAP13_2NG109900</name>
</gene>
<organism evidence="21 22">
    <name type="scientific">Panicum virgatum</name>
    <name type="common">Blackwell switchgrass</name>
    <dbReference type="NCBI Taxonomy" id="38727"/>
    <lineage>
        <taxon>Eukaryota</taxon>
        <taxon>Viridiplantae</taxon>
        <taxon>Streptophyta</taxon>
        <taxon>Embryophyta</taxon>
        <taxon>Tracheophyta</taxon>
        <taxon>Spermatophyta</taxon>
        <taxon>Magnoliopsida</taxon>
        <taxon>Liliopsida</taxon>
        <taxon>Poales</taxon>
        <taxon>Poaceae</taxon>
        <taxon>PACMAD clade</taxon>
        <taxon>Panicoideae</taxon>
        <taxon>Panicodae</taxon>
        <taxon>Paniceae</taxon>
        <taxon>Panicinae</taxon>
        <taxon>Panicum</taxon>
        <taxon>Panicum sect. Hiantes</taxon>
    </lineage>
</organism>
<keyword evidence="5" id="KW-0808">Transferase</keyword>
<comment type="catalytic activity">
    <reaction evidence="13">
        <text>L-threonyl-[protein] + ATP = O-phospho-L-threonyl-[protein] + ADP + H(+)</text>
        <dbReference type="Rhea" id="RHEA:46608"/>
        <dbReference type="Rhea" id="RHEA-COMP:11060"/>
        <dbReference type="Rhea" id="RHEA-COMP:11605"/>
        <dbReference type="ChEBI" id="CHEBI:15378"/>
        <dbReference type="ChEBI" id="CHEBI:30013"/>
        <dbReference type="ChEBI" id="CHEBI:30616"/>
        <dbReference type="ChEBI" id="CHEBI:61977"/>
        <dbReference type="ChEBI" id="CHEBI:456216"/>
        <dbReference type="EC" id="2.7.11.1"/>
    </reaction>
</comment>
<dbReference type="PROSITE" id="PS00018">
    <property type="entry name" value="EF_HAND_1"/>
    <property type="match status" value="2"/>
</dbReference>
<dbReference type="InterPro" id="IPR011009">
    <property type="entry name" value="Kinase-like_dom_sf"/>
</dbReference>
<feature type="compositionally biased region" description="Polar residues" evidence="18">
    <location>
        <begin position="22"/>
        <end position="31"/>
    </location>
</feature>
<dbReference type="PROSITE" id="PS00107">
    <property type="entry name" value="PROTEIN_KINASE_ATP"/>
    <property type="match status" value="1"/>
</dbReference>
<evidence type="ECO:0000256" key="18">
    <source>
        <dbReference type="SAM" id="MobiDB-lite"/>
    </source>
</evidence>
<dbReference type="FunFam" id="1.10.510.10:FF:000571">
    <property type="entry name" value="Maternal embryonic leucine zipper kinase"/>
    <property type="match status" value="1"/>
</dbReference>
<dbReference type="PANTHER" id="PTHR24349">
    <property type="entry name" value="SERINE/THREONINE-PROTEIN KINASE"/>
    <property type="match status" value="1"/>
</dbReference>
<sequence>MGQCCSRATAPDSERRGGTNGYGYSNHNAPQPQVRPPAMKPPDVRTVYSLGKELGRGQFGVTYICTEIATGRQYACKSISKCMFTSKADREYIRREIQIMQHLSGQPNIVEFRGAYEDKRNVHLVMELCAGGELFDRIIAKGHYTERAAATICRAVVNVVRTCHFMGVMHRDLKPENLLLETKEENAMLKATDFGLSVFIEEGDYYLAPEVLRRSYEKEIDVWSAGVILYILLCGSPPFWAETQKGIYEAILIGEIDVESPPWPSISVCAKDLVRRMLARDPNKRPTSDQVLQHPWLREGGDASDKPIDSAVLSRMKQFRAMNKLKKMVLKAIASNLNEEEIKGLKQMFMNKDTDNSGTITYEELKAGLPKLGLNLSEAEVKQLMEVADIDGNVSIDYVEFITATMHRHKLEREEHLFNAFQYFDKDNRGFITRDELESALIEHEMGDTSTIKEIISEVDTDNNGRINYEEFCVMMRGGMQLPMRRK</sequence>
<dbReference type="SUPFAM" id="SSF56112">
    <property type="entry name" value="Protein kinase-like (PK-like)"/>
    <property type="match status" value="1"/>
</dbReference>
<keyword evidence="22" id="KW-1185">Reference proteome</keyword>
<evidence type="ECO:0000256" key="16">
    <source>
        <dbReference type="PROSITE-ProRule" id="PRU10141"/>
    </source>
</evidence>
<evidence type="ECO:0000256" key="11">
    <source>
        <dbReference type="ARBA" id="ARBA00022840"/>
    </source>
</evidence>
<dbReference type="CDD" id="cd05117">
    <property type="entry name" value="STKc_CAMK"/>
    <property type="match status" value="1"/>
</dbReference>
<comment type="function">
    <text evidence="15">CIPK serine-threonine protein kinases interact with CBL proteins. Binding of a CBL protein to the regulatory NAF domain of CIPK protein lead to the activation of the kinase in a calcium-dependent manner.</text>
</comment>
<dbReference type="Pfam" id="PF00069">
    <property type="entry name" value="Pkinase"/>
    <property type="match status" value="1"/>
</dbReference>
<evidence type="ECO:0000313" key="21">
    <source>
        <dbReference type="EMBL" id="KAG2632594.1"/>
    </source>
</evidence>
<evidence type="ECO:0000256" key="15">
    <source>
        <dbReference type="ARBA" id="ARBA00058225"/>
    </source>
</evidence>
<reference evidence="21" key="1">
    <citation type="submission" date="2020-05" db="EMBL/GenBank/DDBJ databases">
        <title>WGS assembly of Panicum virgatum.</title>
        <authorList>
            <person name="Lovell J.T."/>
            <person name="Jenkins J."/>
            <person name="Shu S."/>
            <person name="Juenger T.E."/>
            <person name="Schmutz J."/>
        </authorList>
    </citation>
    <scope>NUCLEOTIDE SEQUENCE</scope>
    <source>
        <strain evidence="21">AP13</strain>
    </source>
</reference>
<dbReference type="EC" id="2.7.11.1" evidence="3"/>
<evidence type="ECO:0000256" key="8">
    <source>
        <dbReference type="ARBA" id="ARBA00022741"/>
    </source>
</evidence>
<dbReference type="GO" id="GO:0004674">
    <property type="term" value="F:protein serine/threonine kinase activity"/>
    <property type="evidence" value="ECO:0007669"/>
    <property type="project" value="UniProtKB-KW"/>
</dbReference>
<evidence type="ECO:0000256" key="3">
    <source>
        <dbReference type="ARBA" id="ARBA00012513"/>
    </source>
</evidence>
<evidence type="ECO:0000256" key="7">
    <source>
        <dbReference type="ARBA" id="ARBA00022737"/>
    </source>
</evidence>
<evidence type="ECO:0000259" key="20">
    <source>
        <dbReference type="PROSITE" id="PS50222"/>
    </source>
</evidence>
<evidence type="ECO:0000256" key="1">
    <source>
        <dbReference type="ARBA" id="ARBA00001936"/>
    </source>
</evidence>
<dbReference type="Proteomes" id="UP000823388">
    <property type="component" value="Chromosome 2N"/>
</dbReference>
<keyword evidence="10" id="KW-0106">Calcium</keyword>
<dbReference type="GO" id="GO:0005524">
    <property type="term" value="F:ATP binding"/>
    <property type="evidence" value="ECO:0007669"/>
    <property type="project" value="UniProtKB-UniRule"/>
</dbReference>
<dbReference type="SUPFAM" id="SSF47473">
    <property type="entry name" value="EF-hand"/>
    <property type="match status" value="1"/>
</dbReference>
<feature type="binding site" evidence="16">
    <location>
        <position position="77"/>
    </location>
    <ligand>
        <name>ATP</name>
        <dbReference type="ChEBI" id="CHEBI:30616"/>
    </ligand>
</feature>
<dbReference type="InterPro" id="IPR008271">
    <property type="entry name" value="Ser/Thr_kinase_AS"/>
</dbReference>
<comment type="similarity">
    <text evidence="2">Belongs to the protein kinase superfamily. CAMK Ser/Thr protein kinase family. SNF1 subfamily.</text>
</comment>
<dbReference type="SMART" id="SM00054">
    <property type="entry name" value="EFh"/>
    <property type="match status" value="4"/>
</dbReference>
<dbReference type="FunFam" id="1.10.238.10:FF:000015">
    <property type="entry name" value="Calcium-dependent protein kinase 1"/>
    <property type="match status" value="1"/>
</dbReference>
<comment type="cofactor">
    <cofactor evidence="1">
        <name>Mn(2+)</name>
        <dbReference type="ChEBI" id="CHEBI:29035"/>
    </cofactor>
</comment>
<dbReference type="InterPro" id="IPR011992">
    <property type="entry name" value="EF-hand-dom_pair"/>
</dbReference>
<dbReference type="FunFam" id="3.30.200.20:FF:000004">
    <property type="entry name" value="Calcium-dependent protein kinase 1"/>
    <property type="match status" value="1"/>
</dbReference>
<dbReference type="Pfam" id="PF13499">
    <property type="entry name" value="EF-hand_7"/>
    <property type="match status" value="2"/>
</dbReference>
<dbReference type="EMBL" id="CM029040">
    <property type="protein sequence ID" value="KAG2632594.1"/>
    <property type="molecule type" value="Genomic_DNA"/>
</dbReference>
<evidence type="ECO:0000256" key="4">
    <source>
        <dbReference type="ARBA" id="ARBA00022527"/>
    </source>
</evidence>
<keyword evidence="6" id="KW-0479">Metal-binding</keyword>
<dbReference type="InterPro" id="IPR000719">
    <property type="entry name" value="Prot_kinase_dom"/>
</dbReference>
<feature type="domain" description="EF-hand" evidence="20">
    <location>
        <begin position="412"/>
        <end position="446"/>
    </location>
</feature>
<comment type="caution">
    <text evidence="21">The sequence shown here is derived from an EMBL/GenBank/DDBJ whole genome shotgun (WGS) entry which is preliminary data.</text>
</comment>
<keyword evidence="7" id="KW-0677">Repeat</keyword>
<feature type="domain" description="EF-hand" evidence="20">
    <location>
        <begin position="447"/>
        <end position="482"/>
    </location>
</feature>
<comment type="catalytic activity">
    <reaction evidence="14">
        <text>L-seryl-[protein] + ATP = O-phospho-L-seryl-[protein] + ADP + H(+)</text>
        <dbReference type="Rhea" id="RHEA:17989"/>
        <dbReference type="Rhea" id="RHEA-COMP:9863"/>
        <dbReference type="Rhea" id="RHEA-COMP:11604"/>
        <dbReference type="ChEBI" id="CHEBI:15378"/>
        <dbReference type="ChEBI" id="CHEBI:29999"/>
        <dbReference type="ChEBI" id="CHEBI:30616"/>
        <dbReference type="ChEBI" id="CHEBI:83421"/>
        <dbReference type="ChEBI" id="CHEBI:456216"/>
        <dbReference type="EC" id="2.7.11.1"/>
    </reaction>
</comment>
<evidence type="ECO:0000256" key="12">
    <source>
        <dbReference type="ARBA" id="ARBA00024334"/>
    </source>
</evidence>
<feature type="domain" description="EF-hand" evidence="20">
    <location>
        <begin position="340"/>
        <end position="375"/>
    </location>
</feature>
<dbReference type="GO" id="GO:0005509">
    <property type="term" value="F:calcium ion binding"/>
    <property type="evidence" value="ECO:0007669"/>
    <property type="project" value="InterPro"/>
</dbReference>
<evidence type="ECO:0000256" key="9">
    <source>
        <dbReference type="ARBA" id="ARBA00022777"/>
    </source>
</evidence>
<evidence type="ECO:0000256" key="10">
    <source>
        <dbReference type="ARBA" id="ARBA00022837"/>
    </source>
</evidence>
<dbReference type="Gene3D" id="3.30.200.20">
    <property type="entry name" value="Phosphorylase Kinase, domain 1"/>
    <property type="match status" value="1"/>
</dbReference>
<dbReference type="PROSITE" id="PS50222">
    <property type="entry name" value="EF_HAND_2"/>
    <property type="match status" value="3"/>
</dbReference>
<evidence type="ECO:0000256" key="6">
    <source>
        <dbReference type="ARBA" id="ARBA00022723"/>
    </source>
</evidence>
<keyword evidence="9" id="KW-0418">Kinase</keyword>
<evidence type="ECO:0000313" key="22">
    <source>
        <dbReference type="Proteomes" id="UP000823388"/>
    </source>
</evidence>
<evidence type="ECO:0000256" key="2">
    <source>
        <dbReference type="ARBA" id="ARBA00006234"/>
    </source>
</evidence>
<feature type="domain" description="Protein kinase" evidence="19">
    <location>
        <begin position="48"/>
        <end position="297"/>
    </location>
</feature>
<dbReference type="AlphaFoldDB" id="A0A8T0VH06"/>
<dbReference type="PROSITE" id="PS00108">
    <property type="entry name" value="PROTEIN_KINASE_ST"/>
    <property type="match status" value="1"/>
</dbReference>